<evidence type="ECO:0000256" key="2">
    <source>
        <dbReference type="ARBA" id="ARBA00022692"/>
    </source>
</evidence>
<dbReference type="Gene3D" id="1.20.1540.10">
    <property type="entry name" value="Rhomboid-like"/>
    <property type="match status" value="1"/>
</dbReference>
<accession>A0ABT1MJ84</accession>
<feature type="transmembrane region" description="Helical" evidence="5">
    <location>
        <begin position="205"/>
        <end position="222"/>
    </location>
</feature>
<dbReference type="RefSeq" id="WP_255027721.1">
    <property type="nucleotide sequence ID" value="NZ_JANDHW010000009.1"/>
</dbReference>
<protein>
    <submittedName>
        <fullName evidence="7">Rhomboid family intramembrane serine protease</fullName>
    </submittedName>
</protein>
<sequence>MFQNKQGFFSSIPPVTKNLIIINFLFWLATIVLPKAGIDLVQYLGLHYFQAKSFNAIQLVTYMFMHDPGSIGHVFFNMFSVFMFGRTLEMVWGSKRFLIYYMITGIGAGLVQEVTWYFMLRDQIAHLTMVQGWETTQFLLNNIITIGASGAVFGILLAFGMLFPNSQIFLMFIPIPIKAKYFVIFYGVLELFLGVGNFSGDNVAHFAHLGGMLFGFFIIKYWRKKGFGNGSYF</sequence>
<evidence type="ECO:0000256" key="4">
    <source>
        <dbReference type="ARBA" id="ARBA00023136"/>
    </source>
</evidence>
<evidence type="ECO:0000259" key="6">
    <source>
        <dbReference type="Pfam" id="PF01694"/>
    </source>
</evidence>
<keyword evidence="4 5" id="KW-0472">Membrane</keyword>
<feature type="transmembrane region" description="Helical" evidence="5">
    <location>
        <begin position="20"/>
        <end position="44"/>
    </location>
</feature>
<evidence type="ECO:0000313" key="8">
    <source>
        <dbReference type="Proteomes" id="UP001205603"/>
    </source>
</evidence>
<name>A0ABT1MJ84_9BACT</name>
<feature type="transmembrane region" description="Helical" evidence="5">
    <location>
        <begin position="139"/>
        <end position="160"/>
    </location>
</feature>
<evidence type="ECO:0000256" key="5">
    <source>
        <dbReference type="SAM" id="Phobius"/>
    </source>
</evidence>
<dbReference type="PANTHER" id="PTHR43066">
    <property type="entry name" value="RHOMBOID-RELATED PROTEIN"/>
    <property type="match status" value="1"/>
</dbReference>
<feature type="domain" description="Peptidase S54 rhomboid" evidence="6">
    <location>
        <begin position="56"/>
        <end position="221"/>
    </location>
</feature>
<keyword evidence="7" id="KW-0645">Protease</keyword>
<dbReference type="SUPFAM" id="SSF144091">
    <property type="entry name" value="Rhomboid-like"/>
    <property type="match status" value="1"/>
</dbReference>
<evidence type="ECO:0000256" key="1">
    <source>
        <dbReference type="ARBA" id="ARBA00004141"/>
    </source>
</evidence>
<reference evidence="7 8" key="1">
    <citation type="submission" date="2022-07" db="EMBL/GenBank/DDBJ databases">
        <title>Fecal culturing of patients with breast cancer.</title>
        <authorList>
            <person name="Teng N.M.Y."/>
            <person name="Kiu R."/>
            <person name="Evans R."/>
            <person name="Baker D.J."/>
            <person name="Zenner C."/>
            <person name="Robinson S.D."/>
            <person name="Hall L.J."/>
        </authorList>
    </citation>
    <scope>NUCLEOTIDE SEQUENCE [LARGE SCALE GENOMIC DNA]</scope>
    <source>
        <strain evidence="7 8">LH1063</strain>
    </source>
</reference>
<comment type="subcellular location">
    <subcellularLocation>
        <location evidence="1">Membrane</location>
        <topology evidence="1">Multi-pass membrane protein</topology>
    </subcellularLocation>
</comment>
<keyword evidence="7" id="KW-0378">Hydrolase</keyword>
<gene>
    <name evidence="7" type="ORF">NMU02_09970</name>
</gene>
<keyword evidence="8" id="KW-1185">Reference proteome</keyword>
<evidence type="ECO:0000256" key="3">
    <source>
        <dbReference type="ARBA" id="ARBA00022989"/>
    </source>
</evidence>
<comment type="caution">
    <text evidence="7">The sequence shown here is derived from an EMBL/GenBank/DDBJ whole genome shotgun (WGS) entry which is preliminary data.</text>
</comment>
<dbReference type="EMBL" id="JANDHW010000009">
    <property type="protein sequence ID" value="MCP9612419.1"/>
    <property type="molecule type" value="Genomic_DNA"/>
</dbReference>
<evidence type="ECO:0000313" key="7">
    <source>
        <dbReference type="EMBL" id="MCP9612419.1"/>
    </source>
</evidence>
<proteinExistence type="predicted"/>
<feature type="transmembrane region" description="Helical" evidence="5">
    <location>
        <begin position="97"/>
        <end position="119"/>
    </location>
</feature>
<dbReference type="PANTHER" id="PTHR43066:SF11">
    <property type="entry name" value="PEPTIDASE S54 RHOMBOID DOMAIN-CONTAINING PROTEIN"/>
    <property type="match status" value="1"/>
</dbReference>
<keyword evidence="3 5" id="KW-1133">Transmembrane helix</keyword>
<keyword evidence="2 5" id="KW-0812">Transmembrane</keyword>
<dbReference type="InterPro" id="IPR035952">
    <property type="entry name" value="Rhomboid-like_sf"/>
</dbReference>
<organism evidence="7 8">
    <name type="scientific">Coprobacter tertius</name>
    <dbReference type="NCBI Taxonomy" id="2944915"/>
    <lineage>
        <taxon>Bacteria</taxon>
        <taxon>Pseudomonadati</taxon>
        <taxon>Bacteroidota</taxon>
        <taxon>Bacteroidia</taxon>
        <taxon>Bacteroidales</taxon>
        <taxon>Barnesiellaceae</taxon>
        <taxon>Coprobacter</taxon>
    </lineage>
</organism>
<dbReference type="GO" id="GO:0008233">
    <property type="term" value="F:peptidase activity"/>
    <property type="evidence" value="ECO:0007669"/>
    <property type="project" value="UniProtKB-KW"/>
</dbReference>
<feature type="transmembrane region" description="Helical" evidence="5">
    <location>
        <begin position="64"/>
        <end position="85"/>
    </location>
</feature>
<dbReference type="Proteomes" id="UP001205603">
    <property type="component" value="Unassembled WGS sequence"/>
</dbReference>
<dbReference type="InterPro" id="IPR022764">
    <property type="entry name" value="Peptidase_S54_rhomboid_dom"/>
</dbReference>
<dbReference type="Pfam" id="PF01694">
    <property type="entry name" value="Rhomboid"/>
    <property type="match status" value="1"/>
</dbReference>
<dbReference type="GO" id="GO:0006508">
    <property type="term" value="P:proteolysis"/>
    <property type="evidence" value="ECO:0007669"/>
    <property type="project" value="UniProtKB-KW"/>
</dbReference>